<dbReference type="PROSITE" id="PS50109">
    <property type="entry name" value="HIS_KIN"/>
    <property type="match status" value="1"/>
</dbReference>
<protein>
    <recommendedName>
        <fullName evidence="3">histidine kinase</fullName>
        <ecNumber evidence="3">2.7.13.3</ecNumber>
    </recommendedName>
</protein>
<dbReference type="PANTHER" id="PTHR42878">
    <property type="entry name" value="TWO-COMPONENT HISTIDINE KINASE"/>
    <property type="match status" value="1"/>
</dbReference>
<dbReference type="AlphaFoldDB" id="A0A0G0M003"/>
<dbReference type="GO" id="GO:0000156">
    <property type="term" value="F:phosphorelay response regulator activity"/>
    <property type="evidence" value="ECO:0007669"/>
    <property type="project" value="TreeGrafter"/>
</dbReference>
<organism evidence="17 18">
    <name type="scientific">Candidatus Daviesbacteria bacterium GW2011_GWA2_38_24</name>
    <dbReference type="NCBI Taxonomy" id="1618422"/>
    <lineage>
        <taxon>Bacteria</taxon>
        <taxon>Candidatus Daviesiibacteriota</taxon>
    </lineage>
</organism>
<evidence type="ECO:0000256" key="10">
    <source>
        <dbReference type="ARBA" id="ARBA00022989"/>
    </source>
</evidence>
<dbReference type="CDD" id="cd00130">
    <property type="entry name" value="PAS"/>
    <property type="match status" value="1"/>
</dbReference>
<dbReference type="PRINTS" id="PR00344">
    <property type="entry name" value="BCTRLSENSOR"/>
</dbReference>
<evidence type="ECO:0000256" key="8">
    <source>
        <dbReference type="ARBA" id="ARBA00022777"/>
    </source>
</evidence>
<dbReference type="NCBIfam" id="TIGR00229">
    <property type="entry name" value="sensory_box"/>
    <property type="match status" value="1"/>
</dbReference>
<evidence type="ECO:0000256" key="11">
    <source>
        <dbReference type="ARBA" id="ARBA00023012"/>
    </source>
</evidence>
<dbReference type="Pfam" id="PF00989">
    <property type="entry name" value="PAS"/>
    <property type="match status" value="1"/>
</dbReference>
<evidence type="ECO:0000259" key="15">
    <source>
        <dbReference type="PROSITE" id="PS50109"/>
    </source>
</evidence>
<gene>
    <name evidence="17" type="ORF">US86_C0002G0116</name>
</gene>
<evidence type="ECO:0000256" key="3">
    <source>
        <dbReference type="ARBA" id="ARBA00012438"/>
    </source>
</evidence>
<evidence type="ECO:0000256" key="5">
    <source>
        <dbReference type="ARBA" id="ARBA00022679"/>
    </source>
</evidence>
<comment type="caution">
    <text evidence="17">The sequence shown here is derived from an EMBL/GenBank/DDBJ whole genome shotgun (WGS) entry which is preliminary data.</text>
</comment>
<dbReference type="InterPro" id="IPR036890">
    <property type="entry name" value="HATPase_C_sf"/>
</dbReference>
<accession>A0A0G0M003</accession>
<dbReference type="InterPro" id="IPR035965">
    <property type="entry name" value="PAS-like_dom_sf"/>
</dbReference>
<dbReference type="SUPFAM" id="SSF47384">
    <property type="entry name" value="Homodimeric domain of signal transducing histidine kinase"/>
    <property type="match status" value="1"/>
</dbReference>
<evidence type="ECO:0000259" key="16">
    <source>
        <dbReference type="PROSITE" id="PS50112"/>
    </source>
</evidence>
<keyword evidence="10 14" id="KW-1133">Transmembrane helix</keyword>
<dbReference type="InterPro" id="IPR050351">
    <property type="entry name" value="BphY/WalK/GraS-like"/>
</dbReference>
<dbReference type="InterPro" id="IPR004358">
    <property type="entry name" value="Sig_transdc_His_kin-like_C"/>
</dbReference>
<feature type="coiled-coil region" evidence="13">
    <location>
        <begin position="138"/>
        <end position="165"/>
    </location>
</feature>
<reference evidence="17 18" key="1">
    <citation type="journal article" date="2015" name="Nature">
        <title>rRNA introns, odd ribosomes, and small enigmatic genomes across a large radiation of phyla.</title>
        <authorList>
            <person name="Brown C.T."/>
            <person name="Hug L.A."/>
            <person name="Thomas B.C."/>
            <person name="Sharon I."/>
            <person name="Castelle C.J."/>
            <person name="Singh A."/>
            <person name="Wilkins M.J."/>
            <person name="Williams K.H."/>
            <person name="Banfield J.F."/>
        </authorList>
    </citation>
    <scope>NUCLEOTIDE SEQUENCE [LARGE SCALE GENOMIC DNA]</scope>
</reference>
<sequence>MKGKHRTASLKLNPLKFLDKLSLSFNDSKPAQLNGLITTIVTLIIIHFFIVENIELIYPSNIFQLLVVYSAIVGGTFSGLNSAGIIFLYSAFVLSVPNQIFNYTAESFQRLILVSSTSVLTALLVGYLKRLLVISLKKQTKAENLQEITKALSKSERQYRLLFEQNPQPMFVIEKNSLSFLAVNQAAARFYGYSKEEFLRMSLREIRPPEDVPKLLQYYAKMKISSGSGVQPAGTWRHLKKDGGLVYVETAWGPIHFEGEQAVLIAISDVTSRHELEERKNEFISIASHELKTPLTTIKGYVQILENYSKDFSDQRVIGYINRVNQQVDRLNNLVSDLLNVSRIQSGKFEIQKEVFNFSELATNIAKDFQQMTPEHQFECIIEPKVQVKGDEFRLSQVISNLLSNAAKYSPANTKIIVRLSRLRKRALLEVQDFGIGIAKKYQDKIFDSFFRVGVGNHQAQAGNLGLGLYITSQIVKKHKGRIWVESEESKGSTFYVSLPSVV</sequence>
<keyword evidence="6 14" id="KW-0812">Transmembrane</keyword>
<keyword evidence="11" id="KW-0902">Two-component regulatory system</keyword>
<dbReference type="GO" id="GO:0007234">
    <property type="term" value="P:osmosensory signaling via phosphorelay pathway"/>
    <property type="evidence" value="ECO:0007669"/>
    <property type="project" value="TreeGrafter"/>
</dbReference>
<dbReference type="SUPFAM" id="SSF55874">
    <property type="entry name" value="ATPase domain of HSP90 chaperone/DNA topoisomerase II/histidine kinase"/>
    <property type="match status" value="1"/>
</dbReference>
<keyword evidence="5" id="KW-0808">Transferase</keyword>
<keyword evidence="4" id="KW-0597">Phosphoprotein</keyword>
<keyword evidence="7" id="KW-0547">Nucleotide-binding</keyword>
<evidence type="ECO:0000256" key="13">
    <source>
        <dbReference type="SAM" id="Coils"/>
    </source>
</evidence>
<keyword evidence="12 14" id="KW-0472">Membrane</keyword>
<dbReference type="FunFam" id="3.30.565.10:FF:000006">
    <property type="entry name" value="Sensor histidine kinase WalK"/>
    <property type="match status" value="1"/>
</dbReference>
<dbReference type="GO" id="GO:0016020">
    <property type="term" value="C:membrane"/>
    <property type="evidence" value="ECO:0007669"/>
    <property type="project" value="UniProtKB-SubCell"/>
</dbReference>
<evidence type="ECO:0000313" key="17">
    <source>
        <dbReference type="EMBL" id="KKQ66999.1"/>
    </source>
</evidence>
<keyword evidence="13" id="KW-0175">Coiled coil</keyword>
<evidence type="ECO:0000256" key="2">
    <source>
        <dbReference type="ARBA" id="ARBA00004141"/>
    </source>
</evidence>
<feature type="domain" description="Histidine kinase" evidence="15">
    <location>
        <begin position="286"/>
        <end position="503"/>
    </location>
</feature>
<dbReference type="PROSITE" id="PS50112">
    <property type="entry name" value="PAS"/>
    <property type="match status" value="1"/>
</dbReference>
<dbReference type="EC" id="2.7.13.3" evidence="3"/>
<dbReference type="InterPro" id="IPR003594">
    <property type="entry name" value="HATPase_dom"/>
</dbReference>
<evidence type="ECO:0000256" key="6">
    <source>
        <dbReference type="ARBA" id="ARBA00022692"/>
    </source>
</evidence>
<feature type="transmembrane region" description="Helical" evidence="14">
    <location>
        <begin position="108"/>
        <end position="128"/>
    </location>
</feature>
<evidence type="ECO:0000256" key="9">
    <source>
        <dbReference type="ARBA" id="ARBA00022840"/>
    </source>
</evidence>
<dbReference type="GO" id="GO:0000155">
    <property type="term" value="F:phosphorelay sensor kinase activity"/>
    <property type="evidence" value="ECO:0007669"/>
    <property type="project" value="InterPro"/>
</dbReference>
<evidence type="ECO:0000256" key="14">
    <source>
        <dbReference type="SAM" id="Phobius"/>
    </source>
</evidence>
<dbReference type="EMBL" id="LBUP01000002">
    <property type="protein sequence ID" value="KKQ66999.1"/>
    <property type="molecule type" value="Genomic_DNA"/>
</dbReference>
<dbReference type="Pfam" id="PF02518">
    <property type="entry name" value="HATPase_c"/>
    <property type="match status" value="1"/>
</dbReference>
<dbReference type="SMART" id="SM00091">
    <property type="entry name" value="PAS"/>
    <property type="match status" value="1"/>
</dbReference>
<dbReference type="CDD" id="cd00082">
    <property type="entry name" value="HisKA"/>
    <property type="match status" value="1"/>
</dbReference>
<evidence type="ECO:0000256" key="7">
    <source>
        <dbReference type="ARBA" id="ARBA00022741"/>
    </source>
</evidence>
<dbReference type="InterPro" id="IPR000014">
    <property type="entry name" value="PAS"/>
</dbReference>
<dbReference type="GO" id="GO:0030295">
    <property type="term" value="F:protein kinase activator activity"/>
    <property type="evidence" value="ECO:0007669"/>
    <property type="project" value="TreeGrafter"/>
</dbReference>
<dbReference type="SMART" id="SM00387">
    <property type="entry name" value="HATPase_c"/>
    <property type="match status" value="1"/>
</dbReference>
<evidence type="ECO:0000256" key="1">
    <source>
        <dbReference type="ARBA" id="ARBA00000085"/>
    </source>
</evidence>
<name>A0A0G0M003_9BACT</name>
<dbReference type="Gene3D" id="3.30.565.10">
    <property type="entry name" value="Histidine kinase-like ATPase, C-terminal domain"/>
    <property type="match status" value="1"/>
</dbReference>
<dbReference type="Pfam" id="PF00512">
    <property type="entry name" value="HisKA"/>
    <property type="match status" value="1"/>
</dbReference>
<dbReference type="InterPro" id="IPR036097">
    <property type="entry name" value="HisK_dim/P_sf"/>
</dbReference>
<evidence type="ECO:0000256" key="4">
    <source>
        <dbReference type="ARBA" id="ARBA00022553"/>
    </source>
</evidence>
<dbReference type="GO" id="GO:0005524">
    <property type="term" value="F:ATP binding"/>
    <property type="evidence" value="ECO:0007669"/>
    <property type="project" value="UniProtKB-KW"/>
</dbReference>
<feature type="transmembrane region" description="Helical" evidence="14">
    <location>
        <begin position="31"/>
        <end position="50"/>
    </location>
</feature>
<feature type="domain" description="PAS" evidence="16">
    <location>
        <begin position="155"/>
        <end position="227"/>
    </location>
</feature>
<dbReference type="Gene3D" id="1.10.287.130">
    <property type="match status" value="1"/>
</dbReference>
<dbReference type="InterPro" id="IPR013767">
    <property type="entry name" value="PAS_fold"/>
</dbReference>
<comment type="catalytic activity">
    <reaction evidence="1">
        <text>ATP + protein L-histidine = ADP + protein N-phospho-L-histidine.</text>
        <dbReference type="EC" id="2.7.13.3"/>
    </reaction>
</comment>
<dbReference type="Proteomes" id="UP000034235">
    <property type="component" value="Unassembled WGS sequence"/>
</dbReference>
<dbReference type="Gene3D" id="3.30.450.20">
    <property type="entry name" value="PAS domain"/>
    <property type="match status" value="1"/>
</dbReference>
<dbReference type="PANTHER" id="PTHR42878:SF7">
    <property type="entry name" value="SENSOR HISTIDINE KINASE GLRK"/>
    <property type="match status" value="1"/>
</dbReference>
<keyword evidence="9" id="KW-0067">ATP-binding</keyword>
<evidence type="ECO:0000256" key="12">
    <source>
        <dbReference type="ARBA" id="ARBA00023136"/>
    </source>
</evidence>
<dbReference type="InterPro" id="IPR005467">
    <property type="entry name" value="His_kinase_dom"/>
</dbReference>
<comment type="subcellular location">
    <subcellularLocation>
        <location evidence="2">Membrane</location>
        <topology evidence="2">Multi-pass membrane protein</topology>
    </subcellularLocation>
</comment>
<feature type="transmembrane region" description="Helical" evidence="14">
    <location>
        <begin position="62"/>
        <end position="88"/>
    </location>
</feature>
<keyword evidence="8 17" id="KW-0418">Kinase</keyword>
<dbReference type="SUPFAM" id="SSF55785">
    <property type="entry name" value="PYP-like sensor domain (PAS domain)"/>
    <property type="match status" value="1"/>
</dbReference>
<dbReference type="FunFam" id="1.10.287.130:FF:000001">
    <property type="entry name" value="Two-component sensor histidine kinase"/>
    <property type="match status" value="1"/>
</dbReference>
<dbReference type="InterPro" id="IPR003661">
    <property type="entry name" value="HisK_dim/P_dom"/>
</dbReference>
<evidence type="ECO:0000313" key="18">
    <source>
        <dbReference type="Proteomes" id="UP000034235"/>
    </source>
</evidence>
<proteinExistence type="predicted"/>
<dbReference type="SMART" id="SM00388">
    <property type="entry name" value="HisKA"/>
    <property type="match status" value="1"/>
</dbReference>